<dbReference type="EMBL" id="JAGMVJ010000018">
    <property type="protein sequence ID" value="KAH7077042.1"/>
    <property type="molecule type" value="Genomic_DNA"/>
</dbReference>
<feature type="compositionally biased region" description="Basic residues" evidence="1">
    <location>
        <begin position="1"/>
        <end position="11"/>
    </location>
</feature>
<dbReference type="OrthoDB" id="3769172at2759"/>
<gene>
    <name evidence="2" type="ORF">FB567DRAFT_552602</name>
</gene>
<keyword evidence="3" id="KW-1185">Reference proteome</keyword>
<feature type="compositionally biased region" description="Polar residues" evidence="1">
    <location>
        <begin position="12"/>
        <end position="25"/>
    </location>
</feature>
<organism evidence="2 3">
    <name type="scientific">Paraphoma chrysanthemicola</name>
    <dbReference type="NCBI Taxonomy" id="798071"/>
    <lineage>
        <taxon>Eukaryota</taxon>
        <taxon>Fungi</taxon>
        <taxon>Dikarya</taxon>
        <taxon>Ascomycota</taxon>
        <taxon>Pezizomycotina</taxon>
        <taxon>Dothideomycetes</taxon>
        <taxon>Pleosporomycetidae</taxon>
        <taxon>Pleosporales</taxon>
        <taxon>Pleosporineae</taxon>
        <taxon>Phaeosphaeriaceae</taxon>
        <taxon>Paraphoma</taxon>
    </lineage>
</organism>
<evidence type="ECO:0000256" key="1">
    <source>
        <dbReference type="SAM" id="MobiDB-lite"/>
    </source>
</evidence>
<proteinExistence type="predicted"/>
<dbReference type="AlphaFoldDB" id="A0A8K0QXV6"/>
<comment type="caution">
    <text evidence="2">The sequence shown here is derived from an EMBL/GenBank/DDBJ whole genome shotgun (WGS) entry which is preliminary data.</text>
</comment>
<reference evidence="2" key="1">
    <citation type="journal article" date="2021" name="Nat. Commun.">
        <title>Genetic determinants of endophytism in the Arabidopsis root mycobiome.</title>
        <authorList>
            <person name="Mesny F."/>
            <person name="Miyauchi S."/>
            <person name="Thiergart T."/>
            <person name="Pickel B."/>
            <person name="Atanasova L."/>
            <person name="Karlsson M."/>
            <person name="Huettel B."/>
            <person name="Barry K.W."/>
            <person name="Haridas S."/>
            <person name="Chen C."/>
            <person name="Bauer D."/>
            <person name="Andreopoulos W."/>
            <person name="Pangilinan J."/>
            <person name="LaButti K."/>
            <person name="Riley R."/>
            <person name="Lipzen A."/>
            <person name="Clum A."/>
            <person name="Drula E."/>
            <person name="Henrissat B."/>
            <person name="Kohler A."/>
            <person name="Grigoriev I.V."/>
            <person name="Martin F.M."/>
            <person name="Hacquard S."/>
        </authorList>
    </citation>
    <scope>NUCLEOTIDE SEQUENCE</scope>
    <source>
        <strain evidence="2">MPI-SDFR-AT-0120</strain>
    </source>
</reference>
<evidence type="ECO:0000313" key="2">
    <source>
        <dbReference type="EMBL" id="KAH7077042.1"/>
    </source>
</evidence>
<feature type="compositionally biased region" description="Acidic residues" evidence="1">
    <location>
        <begin position="32"/>
        <end position="58"/>
    </location>
</feature>
<accession>A0A8K0QXV6</accession>
<protein>
    <submittedName>
        <fullName evidence="2">Uncharacterized protein</fullName>
    </submittedName>
</protein>
<dbReference type="Proteomes" id="UP000813461">
    <property type="component" value="Unassembled WGS sequence"/>
</dbReference>
<feature type="region of interest" description="Disordered" evidence="1">
    <location>
        <begin position="1"/>
        <end position="63"/>
    </location>
</feature>
<sequence length="166" mass="19001">MPPPRATKKSSHTSLTAGATRQGSKQSREQIFDEDEEMDEVENADEMDMEEDDQDEQTPDGPVEELVSNMVNDARKRHAARKQNITKSFDIASETVQNSITTLFDQHEAKASSAHQAQMKRLTDLLAHKARLEQDMEARLTHLREIYDAHSRDVESVLKRRIKELE</sequence>
<name>A0A8K0QXV6_9PLEO</name>
<evidence type="ECO:0000313" key="3">
    <source>
        <dbReference type="Proteomes" id="UP000813461"/>
    </source>
</evidence>